<feature type="region of interest" description="Disordered" evidence="2">
    <location>
        <begin position="293"/>
        <end position="365"/>
    </location>
</feature>
<evidence type="ECO:0000313" key="3">
    <source>
        <dbReference type="Proteomes" id="UP001652582"/>
    </source>
</evidence>
<reference evidence="4" key="2">
    <citation type="submission" date="2025-08" db="UniProtKB">
        <authorList>
            <consortium name="RefSeq"/>
        </authorList>
    </citation>
    <scope>IDENTIFICATION</scope>
</reference>
<protein>
    <submittedName>
        <fullName evidence="4">Uncharacterized protein LOC112052706</fullName>
    </submittedName>
</protein>
<feature type="compositionally biased region" description="Polar residues" evidence="2">
    <location>
        <begin position="328"/>
        <end position="337"/>
    </location>
</feature>
<dbReference type="GeneID" id="112052706"/>
<dbReference type="OrthoDB" id="6337960at2759"/>
<evidence type="ECO:0000256" key="1">
    <source>
        <dbReference type="SAM" id="Coils"/>
    </source>
</evidence>
<feature type="compositionally biased region" description="Polar residues" evidence="2">
    <location>
        <begin position="293"/>
        <end position="302"/>
    </location>
</feature>
<dbReference type="KEGG" id="bany:112052706"/>
<evidence type="ECO:0000313" key="4">
    <source>
        <dbReference type="RefSeq" id="XP_023947654.1"/>
    </source>
</evidence>
<reference evidence="3" key="1">
    <citation type="submission" date="2025-05" db="UniProtKB">
        <authorList>
            <consortium name="RefSeq"/>
        </authorList>
    </citation>
    <scope>NUCLEOTIDE SEQUENCE [LARGE SCALE GENOMIC DNA]</scope>
</reference>
<keyword evidence="3" id="KW-1185">Reference proteome</keyword>
<feature type="region of interest" description="Disordered" evidence="2">
    <location>
        <begin position="1"/>
        <end position="59"/>
    </location>
</feature>
<gene>
    <name evidence="4" type="primary">LOC112052706</name>
</gene>
<feature type="compositionally biased region" description="Polar residues" evidence="2">
    <location>
        <begin position="26"/>
        <end position="47"/>
    </location>
</feature>
<accession>A0A6J1NL43</accession>
<dbReference type="Proteomes" id="UP001652582">
    <property type="component" value="Chromosome 1"/>
</dbReference>
<proteinExistence type="predicted"/>
<organism evidence="3 4">
    <name type="scientific">Bicyclus anynana</name>
    <name type="common">Squinting bush brown butterfly</name>
    <dbReference type="NCBI Taxonomy" id="110368"/>
    <lineage>
        <taxon>Eukaryota</taxon>
        <taxon>Metazoa</taxon>
        <taxon>Ecdysozoa</taxon>
        <taxon>Arthropoda</taxon>
        <taxon>Hexapoda</taxon>
        <taxon>Insecta</taxon>
        <taxon>Pterygota</taxon>
        <taxon>Neoptera</taxon>
        <taxon>Endopterygota</taxon>
        <taxon>Lepidoptera</taxon>
        <taxon>Glossata</taxon>
        <taxon>Ditrysia</taxon>
        <taxon>Papilionoidea</taxon>
        <taxon>Nymphalidae</taxon>
        <taxon>Satyrinae</taxon>
        <taxon>Satyrini</taxon>
        <taxon>Mycalesina</taxon>
        <taxon>Bicyclus</taxon>
    </lineage>
</organism>
<dbReference type="PANTHER" id="PTHR34756:SF1">
    <property type="entry name" value="CELL DIVISION CYCLE-ASSOCIATED PROTEIN 3"/>
    <property type="match status" value="1"/>
</dbReference>
<name>A0A6J1NL43_BICAN</name>
<feature type="coiled-coil region" evidence="1">
    <location>
        <begin position="201"/>
        <end position="228"/>
    </location>
</feature>
<dbReference type="PANTHER" id="PTHR34756">
    <property type="entry name" value="CELL DIVISION CYCLE-ASSOCIATED PROTEIN 3"/>
    <property type="match status" value="1"/>
</dbReference>
<sequence>MGSNTSKSSTETAAISQNNELDKDVSSNPDPRSPTPEITRTPLQNKNGGKHNITKNVDLRKTFESGKTEGKLVHNNPILSAVIKNHLQSYDPRSPTQDFERTPIVVSNDLNDNTEKRCYTLDNDCGSPSLNNDTIDNNNHDSSFEVKQVSPDLVVPINLFDKFVDMSLDDTIKETDEPLGSSTASNEVIENQISTPCSNPTKLLETNFDCVETENEKLEEDNEFIETADECAELPGDDMKKIPVFKILADDPRSPSIGIERTPIVVAKTEENSDGNVEEMSDDSLIKALQNTNTELRQNNVPDKNPDGILIYEDESNSLNDTPKKSKSTSNSGSRTPLSCMKNKTEAAHGRSKSTNTLYDNKNKTKLQKRVSHIPRLKSLIKHPTYVHTGSTISLKNVTKSSAISGDCENTPPHSHRDIWDKDNSIVL</sequence>
<dbReference type="AlphaFoldDB" id="A0A6J1NL43"/>
<dbReference type="RefSeq" id="XP_023947654.1">
    <property type="nucleotide sequence ID" value="XM_024091886.2"/>
</dbReference>
<feature type="region of interest" description="Disordered" evidence="2">
    <location>
        <begin position="404"/>
        <end position="423"/>
    </location>
</feature>
<dbReference type="InterPro" id="IPR038832">
    <property type="entry name" value="CDCA3"/>
</dbReference>
<keyword evidence="1" id="KW-0175">Coiled coil</keyword>
<feature type="compositionally biased region" description="Polar residues" evidence="2">
    <location>
        <begin position="1"/>
        <end position="19"/>
    </location>
</feature>
<evidence type="ECO:0000256" key="2">
    <source>
        <dbReference type="SAM" id="MobiDB-lite"/>
    </source>
</evidence>